<feature type="active site" evidence="5">
    <location>
        <position position="207"/>
    </location>
</feature>
<reference evidence="7" key="1">
    <citation type="journal article" date="2022" name="G3 (Bethesda)">
        <title>High quality genome of the basidiomycete yeast Dioszegia hungarica PDD-24b-2 isolated from cloud water.</title>
        <authorList>
            <person name="Jarrige D."/>
            <person name="Haridas S."/>
            <person name="Bleykasten-Grosshans C."/>
            <person name="Joly M."/>
            <person name="Nadalig T."/>
            <person name="Sancelme M."/>
            <person name="Vuilleumier S."/>
            <person name="Grigoriev I.V."/>
            <person name="Amato P."/>
            <person name="Bringel F."/>
        </authorList>
    </citation>
    <scope>NUCLEOTIDE SEQUENCE</scope>
    <source>
        <strain evidence="7">PDD-24b-2</strain>
    </source>
</reference>
<dbReference type="InterPro" id="IPR034164">
    <property type="entry name" value="Pepsin-like_dom"/>
</dbReference>
<dbReference type="InterPro" id="IPR001461">
    <property type="entry name" value="Aspartic_peptidase_A1"/>
</dbReference>
<dbReference type="GO" id="GO:0004190">
    <property type="term" value="F:aspartic-type endopeptidase activity"/>
    <property type="evidence" value="ECO:0007669"/>
    <property type="project" value="UniProtKB-KW"/>
</dbReference>
<dbReference type="GO" id="GO:0006508">
    <property type="term" value="P:proteolysis"/>
    <property type="evidence" value="ECO:0007669"/>
    <property type="project" value="UniProtKB-KW"/>
</dbReference>
<keyword evidence="4" id="KW-0378">Hydrolase</keyword>
<evidence type="ECO:0000256" key="4">
    <source>
        <dbReference type="ARBA" id="ARBA00022801"/>
    </source>
</evidence>
<feature type="active site" evidence="5">
    <location>
        <position position="23"/>
    </location>
</feature>
<sequence>MDVLYYGEVGIGSPEQTMTVDFDTGSADLWCSSCKSSQFNSPRSSTYRDTGKPFSVEYGSGSVSGHLAQDVVRLGNTAVKSQYFGAVNEESEDFTDSPHSGVMAGMAFSSIASSGQKTYFENLIDQGSVKVPIFSFHLARHQEHGSQVRSSFGLPLCIGCYDSSKFTGAFTWLPLVSKTYWSVSMTGFSAKGASMNALSQTLIGAIDTGTTLIYVPPRIASQFYAQIPGSEPASQYGEGFFQYPCKADAELKLRIGFNNKGFDWNVKDFNLGRTGKGSHMCVGAILGVNDGFPDDLAIIGDVFLKSCELHHPLPSFGTRENVELTI</sequence>
<keyword evidence="8" id="KW-1185">Reference proteome</keyword>
<keyword evidence="3" id="KW-0064">Aspartyl protease</keyword>
<dbReference type="PANTHER" id="PTHR47966">
    <property type="entry name" value="BETA-SITE APP-CLEAVING ENZYME, ISOFORM A-RELATED"/>
    <property type="match status" value="1"/>
</dbReference>
<comment type="caution">
    <text evidence="7">The sequence shown here is derived from an EMBL/GenBank/DDBJ whole genome shotgun (WGS) entry which is preliminary data.</text>
</comment>
<name>A0AA38LR28_9TREE</name>
<evidence type="ECO:0000259" key="6">
    <source>
        <dbReference type="PROSITE" id="PS51767"/>
    </source>
</evidence>
<evidence type="ECO:0000256" key="5">
    <source>
        <dbReference type="PIRSR" id="PIRSR601461-1"/>
    </source>
</evidence>
<dbReference type="PRINTS" id="PR00792">
    <property type="entry name" value="PEPSIN"/>
</dbReference>
<evidence type="ECO:0000256" key="3">
    <source>
        <dbReference type="ARBA" id="ARBA00022750"/>
    </source>
</evidence>
<gene>
    <name evidence="7" type="ORF">MKK02DRAFT_17530</name>
</gene>
<dbReference type="EMBL" id="JAKWFO010000008">
    <property type="protein sequence ID" value="KAI9633852.1"/>
    <property type="molecule type" value="Genomic_DNA"/>
</dbReference>
<evidence type="ECO:0000256" key="2">
    <source>
        <dbReference type="ARBA" id="ARBA00022670"/>
    </source>
</evidence>
<dbReference type="Gene3D" id="2.40.70.10">
    <property type="entry name" value="Acid Proteases"/>
    <property type="match status" value="2"/>
</dbReference>
<dbReference type="Proteomes" id="UP001164286">
    <property type="component" value="Unassembled WGS sequence"/>
</dbReference>
<protein>
    <submittedName>
        <fullName evidence="7">Aspartic peptidase domain-containing protein</fullName>
    </submittedName>
</protein>
<accession>A0AA38LR28</accession>
<comment type="similarity">
    <text evidence="1">Belongs to the peptidase A1 family.</text>
</comment>
<dbReference type="InterPro" id="IPR021109">
    <property type="entry name" value="Peptidase_aspartic_dom_sf"/>
</dbReference>
<dbReference type="SUPFAM" id="SSF50630">
    <property type="entry name" value="Acid proteases"/>
    <property type="match status" value="1"/>
</dbReference>
<dbReference type="GeneID" id="77725004"/>
<proteinExistence type="inferred from homology"/>
<dbReference type="InterPro" id="IPR033121">
    <property type="entry name" value="PEPTIDASE_A1"/>
</dbReference>
<evidence type="ECO:0000256" key="1">
    <source>
        <dbReference type="ARBA" id="ARBA00007447"/>
    </source>
</evidence>
<dbReference type="AlphaFoldDB" id="A0AA38LR28"/>
<dbReference type="PANTHER" id="PTHR47966:SF51">
    <property type="entry name" value="BETA-SITE APP-CLEAVING ENZYME, ISOFORM A-RELATED"/>
    <property type="match status" value="1"/>
</dbReference>
<dbReference type="CDD" id="cd05471">
    <property type="entry name" value="pepsin_like"/>
    <property type="match status" value="1"/>
</dbReference>
<dbReference type="FunFam" id="2.40.70.10:FF:000115">
    <property type="entry name" value="Lysosomal aspartic protease"/>
    <property type="match status" value="1"/>
</dbReference>
<dbReference type="RefSeq" id="XP_052943629.1">
    <property type="nucleotide sequence ID" value="XM_053085803.1"/>
</dbReference>
<organism evidence="7 8">
    <name type="scientific">Dioszegia hungarica</name>
    <dbReference type="NCBI Taxonomy" id="4972"/>
    <lineage>
        <taxon>Eukaryota</taxon>
        <taxon>Fungi</taxon>
        <taxon>Dikarya</taxon>
        <taxon>Basidiomycota</taxon>
        <taxon>Agaricomycotina</taxon>
        <taxon>Tremellomycetes</taxon>
        <taxon>Tremellales</taxon>
        <taxon>Bulleribasidiaceae</taxon>
        <taxon>Dioszegia</taxon>
    </lineage>
</organism>
<dbReference type="Pfam" id="PF00026">
    <property type="entry name" value="Asp"/>
    <property type="match status" value="1"/>
</dbReference>
<dbReference type="PROSITE" id="PS51767">
    <property type="entry name" value="PEPTIDASE_A1"/>
    <property type="match status" value="1"/>
</dbReference>
<evidence type="ECO:0000313" key="8">
    <source>
        <dbReference type="Proteomes" id="UP001164286"/>
    </source>
</evidence>
<evidence type="ECO:0000313" key="7">
    <source>
        <dbReference type="EMBL" id="KAI9633852.1"/>
    </source>
</evidence>
<feature type="domain" description="Peptidase A1" evidence="6">
    <location>
        <begin position="5"/>
        <end position="326"/>
    </location>
</feature>
<keyword evidence="2" id="KW-0645">Protease</keyword>